<dbReference type="Pfam" id="PF14182">
    <property type="entry name" value="YgaB"/>
    <property type="match status" value="1"/>
</dbReference>
<evidence type="ECO:0000313" key="2">
    <source>
        <dbReference type="Proteomes" id="UP000031972"/>
    </source>
</evidence>
<keyword evidence="2" id="KW-1185">Reference proteome</keyword>
<organism evidence="1 2">
    <name type="scientific">Jeotgalibacillus campisalis</name>
    <dbReference type="NCBI Taxonomy" id="220754"/>
    <lineage>
        <taxon>Bacteria</taxon>
        <taxon>Bacillati</taxon>
        <taxon>Bacillota</taxon>
        <taxon>Bacilli</taxon>
        <taxon>Bacillales</taxon>
        <taxon>Caryophanaceae</taxon>
        <taxon>Jeotgalibacillus</taxon>
    </lineage>
</organism>
<sequence>MNGFKRQVFDQMEIAEELLWLHAEVEKKKKMRELMNSLSIHESADQLSTQIKELQLRLKCVQRDFDERMNDVIASYRTDNPDY</sequence>
<dbReference type="RefSeq" id="WP_041058708.1">
    <property type="nucleotide sequence ID" value="NZ_JXRR01000015.1"/>
</dbReference>
<reference evidence="1 2" key="1">
    <citation type="submission" date="2015-01" db="EMBL/GenBank/DDBJ databases">
        <title>Jeotgalibacillus campisalis genome sequencing.</title>
        <authorList>
            <person name="Goh K.M."/>
            <person name="Chan K.-G."/>
            <person name="Yaakop A.S."/>
            <person name="Ee R."/>
            <person name="Gan H.M."/>
            <person name="Chan C.S."/>
        </authorList>
    </citation>
    <scope>NUCLEOTIDE SEQUENCE [LARGE SCALE GENOMIC DNA]</scope>
    <source>
        <strain evidence="1 2">SF-57</strain>
    </source>
</reference>
<dbReference type="PATRIC" id="fig|220754.4.peg.2509"/>
<proteinExistence type="predicted"/>
<evidence type="ECO:0000313" key="1">
    <source>
        <dbReference type="EMBL" id="KIL47170.1"/>
    </source>
</evidence>
<gene>
    <name evidence="1" type="ORF">KR50_24920</name>
</gene>
<dbReference type="EMBL" id="JXRR01000015">
    <property type="protein sequence ID" value="KIL47170.1"/>
    <property type="molecule type" value="Genomic_DNA"/>
</dbReference>
<dbReference type="AlphaFoldDB" id="A0A0C2RA18"/>
<dbReference type="Proteomes" id="UP000031972">
    <property type="component" value="Unassembled WGS sequence"/>
</dbReference>
<name>A0A0C2RA18_9BACL</name>
<comment type="caution">
    <text evidence="1">The sequence shown here is derived from an EMBL/GenBank/DDBJ whole genome shotgun (WGS) entry which is preliminary data.</text>
</comment>
<accession>A0A0C2RA18</accession>
<dbReference type="InterPro" id="IPR025572">
    <property type="entry name" value="YgaB"/>
</dbReference>
<protein>
    <submittedName>
        <fullName evidence="1">Uncharacterized protein</fullName>
    </submittedName>
</protein>